<name>A0A368L8H3_9BURK</name>
<dbReference type="GO" id="GO:0061599">
    <property type="term" value="F:molybdopterin molybdotransferase activity"/>
    <property type="evidence" value="ECO:0007669"/>
    <property type="project" value="UniProtKB-UniRule"/>
</dbReference>
<dbReference type="PANTHER" id="PTHR10192">
    <property type="entry name" value="MOLYBDOPTERIN BIOSYNTHESIS PROTEIN"/>
    <property type="match status" value="1"/>
</dbReference>
<evidence type="ECO:0000256" key="9">
    <source>
        <dbReference type="ARBA" id="ARBA00023150"/>
    </source>
</evidence>
<accession>A0A368L8H3</accession>
<dbReference type="Gene3D" id="3.40.980.10">
    <property type="entry name" value="MoaB/Mog-like domain"/>
    <property type="match status" value="1"/>
</dbReference>
<comment type="catalytic activity">
    <reaction evidence="10">
        <text>adenylyl-molybdopterin + molybdate = Mo-molybdopterin + AMP + H(+)</text>
        <dbReference type="Rhea" id="RHEA:35047"/>
        <dbReference type="ChEBI" id="CHEBI:15378"/>
        <dbReference type="ChEBI" id="CHEBI:36264"/>
        <dbReference type="ChEBI" id="CHEBI:62727"/>
        <dbReference type="ChEBI" id="CHEBI:71302"/>
        <dbReference type="ChEBI" id="CHEBI:456215"/>
        <dbReference type="EC" id="2.10.1.1"/>
    </reaction>
</comment>
<comment type="function">
    <text evidence="2 11">Catalyzes the insertion of molybdate into adenylated molybdopterin with the concomitant release of AMP.</text>
</comment>
<evidence type="ECO:0000256" key="2">
    <source>
        <dbReference type="ARBA" id="ARBA00002901"/>
    </source>
</evidence>
<dbReference type="GO" id="GO:0046872">
    <property type="term" value="F:metal ion binding"/>
    <property type="evidence" value="ECO:0007669"/>
    <property type="project" value="UniProtKB-UniRule"/>
</dbReference>
<comment type="pathway">
    <text evidence="3 11">Cofactor biosynthesis; molybdopterin biosynthesis.</text>
</comment>
<evidence type="ECO:0000256" key="4">
    <source>
        <dbReference type="ARBA" id="ARBA00010763"/>
    </source>
</evidence>
<dbReference type="EMBL" id="QPGB01000001">
    <property type="protein sequence ID" value="RCS59904.1"/>
    <property type="molecule type" value="Genomic_DNA"/>
</dbReference>
<dbReference type="InterPro" id="IPR036135">
    <property type="entry name" value="MoeA_linker/N_sf"/>
</dbReference>
<keyword evidence="6 11" id="KW-0808">Transferase</keyword>
<dbReference type="SUPFAM" id="SSF53218">
    <property type="entry name" value="Molybdenum cofactor biosynthesis proteins"/>
    <property type="match status" value="1"/>
</dbReference>
<dbReference type="GO" id="GO:0006777">
    <property type="term" value="P:Mo-molybdopterin cofactor biosynthetic process"/>
    <property type="evidence" value="ECO:0007669"/>
    <property type="project" value="UniProtKB-UniRule"/>
</dbReference>
<dbReference type="AlphaFoldDB" id="A0A368L8H3"/>
<reference evidence="13 14" key="1">
    <citation type="journal article" date="2018" name="Int. J. Syst. Evol. Microbiol.">
        <title>Parvibium lacunae gen. nov., sp. nov., a new member of the family Alcaligenaceae isolated from a freshwater pond.</title>
        <authorList>
            <person name="Chen W.M."/>
            <person name="Xie P.B."/>
            <person name="Hsu M.Y."/>
            <person name="Sheu S.Y."/>
        </authorList>
    </citation>
    <scope>NUCLEOTIDE SEQUENCE [LARGE SCALE GENOMIC DNA]</scope>
    <source>
        <strain evidence="13 14">KMB9</strain>
    </source>
</reference>
<dbReference type="Gene3D" id="2.40.340.10">
    <property type="entry name" value="MoeA, C-terminal, domain IV"/>
    <property type="match status" value="1"/>
</dbReference>
<dbReference type="InterPro" id="IPR008284">
    <property type="entry name" value="MoCF_biosynth_CS"/>
</dbReference>
<keyword evidence="9 11" id="KW-0501">Molybdenum cofactor biosynthesis</keyword>
<dbReference type="FunFam" id="3.40.980.10:FF:000004">
    <property type="entry name" value="Molybdopterin molybdenumtransferase"/>
    <property type="match status" value="1"/>
</dbReference>
<dbReference type="InterPro" id="IPR001453">
    <property type="entry name" value="MoaB/Mog_dom"/>
</dbReference>
<organism evidence="13 14">
    <name type="scientific">Parvibium lacunae</name>
    <dbReference type="NCBI Taxonomy" id="1888893"/>
    <lineage>
        <taxon>Bacteria</taxon>
        <taxon>Pseudomonadati</taxon>
        <taxon>Pseudomonadota</taxon>
        <taxon>Betaproteobacteria</taxon>
        <taxon>Burkholderiales</taxon>
        <taxon>Alcaligenaceae</taxon>
        <taxon>Parvibium</taxon>
    </lineage>
</organism>
<dbReference type="InterPro" id="IPR036425">
    <property type="entry name" value="MoaB/Mog-like_dom_sf"/>
</dbReference>
<dbReference type="InterPro" id="IPR005110">
    <property type="entry name" value="MoeA_linker/N"/>
</dbReference>
<dbReference type="SMART" id="SM00852">
    <property type="entry name" value="MoCF_biosynth"/>
    <property type="match status" value="1"/>
</dbReference>
<evidence type="ECO:0000256" key="10">
    <source>
        <dbReference type="ARBA" id="ARBA00047317"/>
    </source>
</evidence>
<dbReference type="Pfam" id="PF03454">
    <property type="entry name" value="MoeA_C"/>
    <property type="match status" value="1"/>
</dbReference>
<evidence type="ECO:0000259" key="12">
    <source>
        <dbReference type="SMART" id="SM00852"/>
    </source>
</evidence>
<keyword evidence="7 11" id="KW-0479">Metal-binding</keyword>
<keyword evidence="8 11" id="KW-0460">Magnesium</keyword>
<dbReference type="NCBIfam" id="NF045515">
    <property type="entry name" value="Glp_gephyrin"/>
    <property type="match status" value="1"/>
</dbReference>
<dbReference type="CDD" id="cd00887">
    <property type="entry name" value="MoeA"/>
    <property type="match status" value="1"/>
</dbReference>
<evidence type="ECO:0000313" key="14">
    <source>
        <dbReference type="Proteomes" id="UP000252357"/>
    </source>
</evidence>
<dbReference type="Gene3D" id="3.90.105.10">
    <property type="entry name" value="Molybdopterin biosynthesis moea protein, domain 2"/>
    <property type="match status" value="1"/>
</dbReference>
<dbReference type="PROSITE" id="PS01079">
    <property type="entry name" value="MOCF_BIOSYNTHESIS_2"/>
    <property type="match status" value="1"/>
</dbReference>
<dbReference type="InterPro" id="IPR005111">
    <property type="entry name" value="MoeA_C_domain_IV"/>
</dbReference>
<protein>
    <recommendedName>
        <fullName evidence="11">Molybdopterin molybdenumtransferase</fullName>
        <ecNumber evidence="11">2.10.1.1</ecNumber>
    </recommendedName>
</protein>
<dbReference type="Pfam" id="PF00994">
    <property type="entry name" value="MoCF_biosynth"/>
    <property type="match status" value="1"/>
</dbReference>
<dbReference type="Gene3D" id="2.170.190.11">
    <property type="entry name" value="Molybdopterin biosynthesis moea protein, domain 3"/>
    <property type="match status" value="1"/>
</dbReference>
<dbReference type="EC" id="2.10.1.1" evidence="11"/>
<dbReference type="PANTHER" id="PTHR10192:SF5">
    <property type="entry name" value="GEPHYRIN"/>
    <property type="match status" value="1"/>
</dbReference>
<dbReference type="Proteomes" id="UP000252357">
    <property type="component" value="Unassembled WGS sequence"/>
</dbReference>
<comment type="cofactor">
    <cofactor evidence="1 11">
        <name>Mg(2+)</name>
        <dbReference type="ChEBI" id="CHEBI:18420"/>
    </cofactor>
</comment>
<keyword evidence="5 11" id="KW-0500">Molybdenum</keyword>
<comment type="similarity">
    <text evidence="4 11">Belongs to the MoeA family.</text>
</comment>
<evidence type="ECO:0000256" key="6">
    <source>
        <dbReference type="ARBA" id="ARBA00022679"/>
    </source>
</evidence>
<sequence>MKPALRSVDDALDTLLAAASALPLPALETVALEHAAGRVVAQNIYAPCAVPPHANSAMDGYAVRIVDVASGQALPISQRIAAGQVPQPLAAGTVARIFTGAPIPVGADAVIMQERAVVTEAGVNFETVPQPQENIRAVGEDIQHGQCLFSAGQRLSAADVGLLASVGIAQVPVRAALRVAIFFTGDELVTPGEPLPEGAIYNSNRYFLRPLLERLGCVVTDYGIVRDNLAQTQAMLERAAAEHEVIITAGGVSVGEEDHVKAAVQACGELDLWAIAVKPGKPLAFGKITKHPASTAHQAAFIGLPGNPVSAYVTFLLFARPYLLRRMGVQNVQPTGLPLSAAFAWPKADKRREFLRARINQNGQVELFPNQKSGVLTSCAWAEGLVDNAPSQTIAPGDLVRFIPLSALVN</sequence>
<evidence type="ECO:0000256" key="3">
    <source>
        <dbReference type="ARBA" id="ARBA00005046"/>
    </source>
</evidence>
<feature type="domain" description="MoaB/Mog" evidence="12">
    <location>
        <begin position="180"/>
        <end position="325"/>
    </location>
</feature>
<dbReference type="OrthoDB" id="9804758at2"/>
<keyword evidence="14" id="KW-1185">Reference proteome</keyword>
<dbReference type="SUPFAM" id="SSF63867">
    <property type="entry name" value="MoeA C-terminal domain-like"/>
    <property type="match status" value="1"/>
</dbReference>
<dbReference type="InterPro" id="IPR036688">
    <property type="entry name" value="MoeA_C_domain_IV_sf"/>
</dbReference>
<dbReference type="InterPro" id="IPR038987">
    <property type="entry name" value="MoeA-like"/>
</dbReference>
<dbReference type="GO" id="GO:0005829">
    <property type="term" value="C:cytosol"/>
    <property type="evidence" value="ECO:0007669"/>
    <property type="project" value="TreeGrafter"/>
</dbReference>
<dbReference type="SUPFAM" id="SSF63882">
    <property type="entry name" value="MoeA N-terminal region -like"/>
    <property type="match status" value="1"/>
</dbReference>
<evidence type="ECO:0000256" key="8">
    <source>
        <dbReference type="ARBA" id="ARBA00022842"/>
    </source>
</evidence>
<proteinExistence type="inferred from homology"/>
<evidence type="ECO:0000256" key="1">
    <source>
        <dbReference type="ARBA" id="ARBA00001946"/>
    </source>
</evidence>
<dbReference type="NCBIfam" id="TIGR00177">
    <property type="entry name" value="molyb_syn"/>
    <property type="match status" value="1"/>
</dbReference>
<evidence type="ECO:0000256" key="5">
    <source>
        <dbReference type="ARBA" id="ARBA00022505"/>
    </source>
</evidence>
<gene>
    <name evidence="13" type="ORF">DU000_01425</name>
</gene>
<comment type="caution">
    <text evidence="13">The sequence shown here is derived from an EMBL/GenBank/DDBJ whole genome shotgun (WGS) entry which is preliminary data.</text>
</comment>
<evidence type="ECO:0000256" key="11">
    <source>
        <dbReference type="RuleBase" id="RU365090"/>
    </source>
</evidence>
<evidence type="ECO:0000256" key="7">
    <source>
        <dbReference type="ARBA" id="ARBA00022723"/>
    </source>
</evidence>
<evidence type="ECO:0000313" key="13">
    <source>
        <dbReference type="EMBL" id="RCS59904.1"/>
    </source>
</evidence>
<dbReference type="Pfam" id="PF03453">
    <property type="entry name" value="MoeA_N"/>
    <property type="match status" value="1"/>
</dbReference>
<dbReference type="UniPathway" id="UPA00344"/>